<sequence length="408" mass="47714">MSINSLVETSAPPPTILQPRYGNNNSMIQKPISIQRNGVLKIRELRPWIRGFDITCIILRHLSRRTLKTQQEVELNSFLVADETAVCTLVIWENGQYYQGGDIVQINLGETRVHEDSLELTVNKNYGKIKIIDWDTMYYKEDEEPNLSKYTWIQDEKNPNTYIPMNAEKKFIDLETFKPYDRPPQQYLKDSTSYIMKQEFQALSIKQEESIKMIKHEEDGIHNSMQYLSRERGSHSLRYGNNGGGHEQFMAQYDSRISRQQLPQMPQSMSQQNERPRPPPRRNTNKFIRRDSWHQERGGDGGGGGRDNGRSRNQEGHKRAGGGGGGRNQPRNRGRDWDRGRDNRDRDRDNRDRDREWDFNRPPHTDLDRPAEEGELLNFDFNAGINGLIRQDNRDPREGVQYKKPRIE</sequence>
<gene>
    <name evidence="2" type="ORF">C1645_734103</name>
</gene>
<reference evidence="2 3" key="1">
    <citation type="submission" date="2018-06" db="EMBL/GenBank/DDBJ databases">
        <title>Comparative genomics reveals the genomic features of Rhizophagus irregularis, R. cerebriforme, R. diaphanum and Gigaspora rosea, and their symbiotic lifestyle signature.</title>
        <authorList>
            <person name="Morin E."/>
            <person name="San Clemente H."/>
            <person name="Chen E.C.H."/>
            <person name="De La Providencia I."/>
            <person name="Hainaut M."/>
            <person name="Kuo A."/>
            <person name="Kohler A."/>
            <person name="Murat C."/>
            <person name="Tang N."/>
            <person name="Roy S."/>
            <person name="Loubradou J."/>
            <person name="Henrissat B."/>
            <person name="Grigoriev I.V."/>
            <person name="Corradi N."/>
            <person name="Roux C."/>
            <person name="Martin F.M."/>
        </authorList>
    </citation>
    <scope>NUCLEOTIDE SEQUENCE [LARGE SCALE GENOMIC DNA]</scope>
    <source>
        <strain evidence="2 3">DAOM 227022</strain>
    </source>
</reference>
<evidence type="ECO:0008006" key="4">
    <source>
        <dbReference type="Google" id="ProtNLM"/>
    </source>
</evidence>
<proteinExistence type="predicted"/>
<comment type="caution">
    <text evidence="2">The sequence shown here is derived from an EMBL/GenBank/DDBJ whole genome shotgun (WGS) entry which is preliminary data.</text>
</comment>
<feature type="compositionally biased region" description="Basic and acidic residues" evidence="1">
    <location>
        <begin position="333"/>
        <end position="372"/>
    </location>
</feature>
<dbReference type="AlphaFoldDB" id="A0A397TAT3"/>
<dbReference type="Gene3D" id="2.40.50.140">
    <property type="entry name" value="Nucleic acid-binding proteins"/>
    <property type="match status" value="1"/>
</dbReference>
<protein>
    <recommendedName>
        <fullName evidence="4">OB domain-containing protein</fullName>
    </recommendedName>
</protein>
<evidence type="ECO:0000313" key="3">
    <source>
        <dbReference type="Proteomes" id="UP000265703"/>
    </source>
</evidence>
<feature type="region of interest" description="Disordered" evidence="1">
    <location>
        <begin position="387"/>
        <end position="408"/>
    </location>
</feature>
<keyword evidence="3" id="KW-1185">Reference proteome</keyword>
<dbReference type="EMBL" id="QKYT01000062">
    <property type="protein sequence ID" value="RIA95383.1"/>
    <property type="molecule type" value="Genomic_DNA"/>
</dbReference>
<evidence type="ECO:0000313" key="2">
    <source>
        <dbReference type="EMBL" id="RIA95383.1"/>
    </source>
</evidence>
<accession>A0A397TAT3</accession>
<name>A0A397TAT3_9GLOM</name>
<feature type="region of interest" description="Disordered" evidence="1">
    <location>
        <begin position="1"/>
        <end position="22"/>
    </location>
</feature>
<dbReference type="SUPFAM" id="SSF50249">
    <property type="entry name" value="Nucleic acid-binding proteins"/>
    <property type="match status" value="1"/>
</dbReference>
<organism evidence="2 3">
    <name type="scientific">Glomus cerebriforme</name>
    <dbReference type="NCBI Taxonomy" id="658196"/>
    <lineage>
        <taxon>Eukaryota</taxon>
        <taxon>Fungi</taxon>
        <taxon>Fungi incertae sedis</taxon>
        <taxon>Mucoromycota</taxon>
        <taxon>Glomeromycotina</taxon>
        <taxon>Glomeromycetes</taxon>
        <taxon>Glomerales</taxon>
        <taxon>Glomeraceae</taxon>
        <taxon>Glomus</taxon>
    </lineage>
</organism>
<feature type="compositionally biased region" description="Basic and acidic residues" evidence="1">
    <location>
        <begin position="288"/>
        <end position="299"/>
    </location>
</feature>
<feature type="region of interest" description="Disordered" evidence="1">
    <location>
        <begin position="260"/>
        <end position="373"/>
    </location>
</feature>
<feature type="compositionally biased region" description="Basic and acidic residues" evidence="1">
    <location>
        <begin position="307"/>
        <end position="318"/>
    </location>
</feature>
<feature type="compositionally biased region" description="Basic and acidic residues" evidence="1">
    <location>
        <begin position="391"/>
        <end position="408"/>
    </location>
</feature>
<dbReference type="Proteomes" id="UP000265703">
    <property type="component" value="Unassembled WGS sequence"/>
</dbReference>
<dbReference type="InterPro" id="IPR012340">
    <property type="entry name" value="NA-bd_OB-fold"/>
</dbReference>
<dbReference type="OrthoDB" id="295715at2759"/>
<feature type="compositionally biased region" description="Low complexity" evidence="1">
    <location>
        <begin position="260"/>
        <end position="272"/>
    </location>
</feature>
<evidence type="ECO:0000256" key="1">
    <source>
        <dbReference type="SAM" id="MobiDB-lite"/>
    </source>
</evidence>